<dbReference type="GO" id="GO:0008204">
    <property type="term" value="P:ergosterol metabolic process"/>
    <property type="evidence" value="ECO:0007669"/>
    <property type="project" value="TreeGrafter"/>
</dbReference>
<dbReference type="FunCoup" id="J3P862">
    <property type="interactions" value="231"/>
</dbReference>
<dbReference type="eggNOG" id="KOG0380">
    <property type="taxonomic scope" value="Eukaryota"/>
</dbReference>
<dbReference type="PANTHER" id="PTHR10408">
    <property type="entry name" value="STEROL O-ACYLTRANSFERASE"/>
    <property type="match status" value="1"/>
</dbReference>
<keyword evidence="3 10" id="KW-0808">Transferase</keyword>
<protein>
    <recommendedName>
        <fullName evidence="10">O-acyltransferase</fullName>
    </recommendedName>
</protein>
<dbReference type="Pfam" id="PF03062">
    <property type="entry name" value="MBOAT"/>
    <property type="match status" value="1"/>
</dbReference>
<feature type="region of interest" description="Disordered" evidence="12">
    <location>
        <begin position="27"/>
        <end position="48"/>
    </location>
</feature>
<evidence type="ECO:0000256" key="12">
    <source>
        <dbReference type="SAM" id="MobiDB-lite"/>
    </source>
</evidence>
<evidence type="ECO:0000256" key="11">
    <source>
        <dbReference type="PIRSR" id="PIRSR000439-1"/>
    </source>
</evidence>
<feature type="transmembrane region" description="Helical" evidence="13">
    <location>
        <begin position="161"/>
        <end position="177"/>
    </location>
</feature>
<dbReference type="Proteomes" id="UP000006039">
    <property type="component" value="Unassembled WGS sequence"/>
</dbReference>
<dbReference type="PIRSF" id="PIRSF000439">
    <property type="entry name" value="Oat_ACAT_DAG_ARE"/>
    <property type="match status" value="1"/>
</dbReference>
<feature type="transmembrane region" description="Helical" evidence="13">
    <location>
        <begin position="375"/>
        <end position="397"/>
    </location>
</feature>
<evidence type="ECO:0000256" key="2">
    <source>
        <dbReference type="ARBA" id="ARBA00009010"/>
    </source>
</evidence>
<reference evidence="16" key="1">
    <citation type="submission" date="2010-07" db="EMBL/GenBank/DDBJ databases">
        <title>The genome sequence of Gaeumannomyces graminis var. tritici strain R3-111a-1.</title>
        <authorList>
            <consortium name="The Broad Institute Genome Sequencing Platform"/>
            <person name="Ma L.-J."/>
            <person name="Dead R."/>
            <person name="Young S."/>
            <person name="Zeng Q."/>
            <person name="Koehrsen M."/>
            <person name="Alvarado L."/>
            <person name="Berlin A."/>
            <person name="Chapman S.B."/>
            <person name="Chen Z."/>
            <person name="Freedman E."/>
            <person name="Gellesch M."/>
            <person name="Goldberg J."/>
            <person name="Griggs A."/>
            <person name="Gujja S."/>
            <person name="Heilman E.R."/>
            <person name="Heiman D."/>
            <person name="Hepburn T."/>
            <person name="Howarth C."/>
            <person name="Jen D."/>
            <person name="Larson L."/>
            <person name="Mehta T."/>
            <person name="Neiman D."/>
            <person name="Pearson M."/>
            <person name="Roberts A."/>
            <person name="Saif S."/>
            <person name="Shea T."/>
            <person name="Shenoy N."/>
            <person name="Sisk P."/>
            <person name="Stolte C."/>
            <person name="Sykes S."/>
            <person name="Walk T."/>
            <person name="White J."/>
            <person name="Yandava C."/>
            <person name="Haas B."/>
            <person name="Nusbaum C."/>
            <person name="Birren B."/>
        </authorList>
    </citation>
    <scope>NUCLEOTIDE SEQUENCE [LARGE SCALE GENOMIC DNA]</scope>
    <source>
        <strain evidence="16">R3-111a-1</strain>
    </source>
</reference>
<evidence type="ECO:0000313" key="15">
    <source>
        <dbReference type="EnsemblFungi" id="EJT72846"/>
    </source>
</evidence>
<feature type="compositionally biased region" description="Basic and acidic residues" evidence="12">
    <location>
        <begin position="31"/>
        <end position="43"/>
    </location>
</feature>
<evidence type="ECO:0000256" key="10">
    <source>
        <dbReference type="PIRNR" id="PIRNR000439"/>
    </source>
</evidence>
<dbReference type="GeneID" id="20350156"/>
<dbReference type="InterPro" id="IPR004299">
    <property type="entry name" value="MBOAT_fam"/>
</dbReference>
<feature type="transmembrane region" description="Helical" evidence="13">
    <location>
        <begin position="120"/>
        <end position="141"/>
    </location>
</feature>
<feature type="region of interest" description="Disordered" evidence="12">
    <location>
        <begin position="230"/>
        <end position="284"/>
    </location>
</feature>
<dbReference type="InterPro" id="IPR014371">
    <property type="entry name" value="Oat_ACAT_DAG_ARE"/>
</dbReference>
<evidence type="ECO:0000256" key="8">
    <source>
        <dbReference type="ARBA" id="ARBA00023315"/>
    </source>
</evidence>
<accession>J3P862</accession>
<reference evidence="14" key="2">
    <citation type="submission" date="2010-07" db="EMBL/GenBank/DDBJ databases">
        <authorList>
            <consortium name="The Broad Institute Genome Sequencing Platform"/>
            <consortium name="Broad Institute Genome Sequencing Center for Infectious Disease"/>
            <person name="Ma L.-J."/>
            <person name="Dead R."/>
            <person name="Young S."/>
            <person name="Zeng Q."/>
            <person name="Koehrsen M."/>
            <person name="Alvarado L."/>
            <person name="Berlin A."/>
            <person name="Chapman S.B."/>
            <person name="Chen Z."/>
            <person name="Freedman E."/>
            <person name="Gellesch M."/>
            <person name="Goldberg J."/>
            <person name="Griggs A."/>
            <person name="Gujja S."/>
            <person name="Heilman E.R."/>
            <person name="Heiman D."/>
            <person name="Hepburn T."/>
            <person name="Howarth C."/>
            <person name="Jen D."/>
            <person name="Larson L."/>
            <person name="Mehta T."/>
            <person name="Neiman D."/>
            <person name="Pearson M."/>
            <person name="Roberts A."/>
            <person name="Saif S."/>
            <person name="Shea T."/>
            <person name="Shenoy N."/>
            <person name="Sisk P."/>
            <person name="Stolte C."/>
            <person name="Sykes S."/>
            <person name="Walk T."/>
            <person name="White J."/>
            <person name="Yandava C."/>
            <person name="Haas B."/>
            <person name="Nusbaum C."/>
            <person name="Birren B."/>
        </authorList>
    </citation>
    <scope>NUCLEOTIDE SEQUENCE</scope>
    <source>
        <strain evidence="14">R3-111a-1</strain>
    </source>
</reference>
<dbReference type="GO" id="GO:0034737">
    <property type="term" value="F:ergosterol O-acyltransferase activity"/>
    <property type="evidence" value="ECO:0007669"/>
    <property type="project" value="TreeGrafter"/>
</dbReference>
<feature type="transmembrane region" description="Helical" evidence="13">
    <location>
        <begin position="76"/>
        <end position="99"/>
    </location>
</feature>
<keyword evidence="5 10" id="KW-0256">Endoplasmic reticulum</keyword>
<feature type="transmembrane region" description="Helical" evidence="13">
    <location>
        <begin position="502"/>
        <end position="522"/>
    </location>
</feature>
<dbReference type="RefSeq" id="XP_009225819.1">
    <property type="nucleotide sequence ID" value="XM_009227555.1"/>
</dbReference>
<name>J3P862_GAET3</name>
<evidence type="ECO:0000256" key="6">
    <source>
        <dbReference type="ARBA" id="ARBA00022989"/>
    </source>
</evidence>
<feature type="transmembrane region" description="Helical" evidence="13">
    <location>
        <begin position="417"/>
        <end position="439"/>
    </location>
</feature>
<comment type="function">
    <text evidence="9">Sterol O-acyltransferase that catalyzes the formation of stery esters.</text>
</comment>
<proteinExistence type="inferred from homology"/>
<dbReference type="AlphaFoldDB" id="J3P862"/>
<evidence type="ECO:0000256" key="13">
    <source>
        <dbReference type="SAM" id="Phobius"/>
    </source>
</evidence>
<dbReference type="GO" id="GO:0005789">
    <property type="term" value="C:endoplasmic reticulum membrane"/>
    <property type="evidence" value="ECO:0007669"/>
    <property type="project" value="UniProtKB-SubCell"/>
</dbReference>
<evidence type="ECO:0000256" key="4">
    <source>
        <dbReference type="ARBA" id="ARBA00022692"/>
    </source>
</evidence>
<reference evidence="15" key="5">
    <citation type="submission" date="2018-04" db="UniProtKB">
        <authorList>
            <consortium name="EnsemblFungi"/>
        </authorList>
    </citation>
    <scope>IDENTIFICATION</scope>
    <source>
        <strain evidence="15">R3-111a-1</strain>
    </source>
</reference>
<evidence type="ECO:0000256" key="3">
    <source>
        <dbReference type="ARBA" id="ARBA00022679"/>
    </source>
</evidence>
<evidence type="ECO:0000256" key="1">
    <source>
        <dbReference type="ARBA" id="ARBA00004477"/>
    </source>
</evidence>
<reference evidence="15" key="4">
    <citation type="journal article" date="2015" name="G3 (Bethesda)">
        <title>Genome sequences of three phytopathogenic species of the Magnaporthaceae family of fungi.</title>
        <authorList>
            <person name="Okagaki L.H."/>
            <person name="Nunes C.C."/>
            <person name="Sailsbery J."/>
            <person name="Clay B."/>
            <person name="Brown D."/>
            <person name="John T."/>
            <person name="Oh Y."/>
            <person name="Young N."/>
            <person name="Fitzgerald M."/>
            <person name="Haas B.J."/>
            <person name="Zeng Q."/>
            <person name="Young S."/>
            <person name="Adiconis X."/>
            <person name="Fan L."/>
            <person name="Levin J.Z."/>
            <person name="Mitchell T.K."/>
            <person name="Okubara P.A."/>
            <person name="Farman M.L."/>
            <person name="Kohn L.M."/>
            <person name="Birren B."/>
            <person name="Ma L.-J."/>
            <person name="Dean R.A."/>
        </authorList>
    </citation>
    <scope>NUCLEOTIDE SEQUENCE</scope>
    <source>
        <strain evidence="15">R3-111a-1</strain>
    </source>
</reference>
<feature type="active site" evidence="11">
    <location>
        <position position="514"/>
    </location>
</feature>
<gene>
    <name evidence="15" type="primary">20350156</name>
    <name evidence="14" type="ORF">GGTG_09698</name>
</gene>
<comment type="similarity">
    <text evidence="2 10">Belongs to the membrane-bound acyltransferase family. Sterol o-acyltransferase subfamily.</text>
</comment>
<keyword evidence="4 13" id="KW-0812">Transmembrane</keyword>
<evidence type="ECO:0000256" key="5">
    <source>
        <dbReference type="ARBA" id="ARBA00022824"/>
    </source>
</evidence>
<keyword evidence="8 10" id="KW-0012">Acyltransferase</keyword>
<evidence type="ECO:0000256" key="7">
    <source>
        <dbReference type="ARBA" id="ARBA00023136"/>
    </source>
</evidence>
<evidence type="ECO:0000256" key="9">
    <source>
        <dbReference type="ARBA" id="ARBA00023568"/>
    </source>
</evidence>
<keyword evidence="6 13" id="KW-1133">Transmembrane helix</keyword>
<dbReference type="STRING" id="644352.J3P862"/>
<comment type="subcellular location">
    <subcellularLocation>
        <location evidence="1 10">Endoplasmic reticulum membrane</location>
        <topology evidence="1 10">Multi-pass membrane protein</topology>
    </subcellularLocation>
</comment>
<organism evidence="14">
    <name type="scientific">Gaeumannomyces tritici (strain R3-111a-1)</name>
    <name type="common">Wheat and barley take-all root rot fungus</name>
    <name type="synonym">Gaeumannomyces graminis var. tritici</name>
    <dbReference type="NCBI Taxonomy" id="644352"/>
    <lineage>
        <taxon>Eukaryota</taxon>
        <taxon>Fungi</taxon>
        <taxon>Dikarya</taxon>
        <taxon>Ascomycota</taxon>
        <taxon>Pezizomycotina</taxon>
        <taxon>Sordariomycetes</taxon>
        <taxon>Sordariomycetidae</taxon>
        <taxon>Magnaporthales</taxon>
        <taxon>Magnaporthaceae</taxon>
        <taxon>Gaeumannomyces</taxon>
    </lineage>
</organism>
<feature type="compositionally biased region" description="Polar residues" evidence="12">
    <location>
        <begin position="233"/>
        <end position="255"/>
    </location>
</feature>
<reference evidence="14" key="3">
    <citation type="submission" date="2010-09" db="EMBL/GenBank/DDBJ databases">
        <title>Annotation of Gaeumannomyces graminis var. tritici R3-111a-1.</title>
        <authorList>
            <consortium name="The Broad Institute Genome Sequencing Platform"/>
            <person name="Ma L.-J."/>
            <person name="Dead R."/>
            <person name="Young S.K."/>
            <person name="Zeng Q."/>
            <person name="Gargeya S."/>
            <person name="Fitzgerald M."/>
            <person name="Haas B."/>
            <person name="Abouelleil A."/>
            <person name="Alvarado L."/>
            <person name="Arachchi H.M."/>
            <person name="Berlin A."/>
            <person name="Brown A."/>
            <person name="Chapman S.B."/>
            <person name="Chen Z."/>
            <person name="Dunbar C."/>
            <person name="Freedman E."/>
            <person name="Gearin G."/>
            <person name="Gellesch M."/>
            <person name="Goldberg J."/>
            <person name="Griggs A."/>
            <person name="Gujja S."/>
            <person name="Heiman D."/>
            <person name="Howarth C."/>
            <person name="Larson L."/>
            <person name="Lui A."/>
            <person name="MacDonald P.J.P."/>
            <person name="Mehta T."/>
            <person name="Montmayeur A."/>
            <person name="Murphy C."/>
            <person name="Neiman D."/>
            <person name="Pearson M."/>
            <person name="Priest M."/>
            <person name="Roberts A."/>
            <person name="Saif S."/>
            <person name="Shea T."/>
            <person name="Shenoy N."/>
            <person name="Sisk P."/>
            <person name="Stolte C."/>
            <person name="Sykes S."/>
            <person name="Yandava C."/>
            <person name="Wortman J."/>
            <person name="Nusbaum C."/>
            <person name="Birren B."/>
        </authorList>
    </citation>
    <scope>NUCLEOTIDE SEQUENCE</scope>
    <source>
        <strain evidence="14">R3-111a-1</strain>
    </source>
</reference>
<keyword evidence="7 10" id="KW-0472">Membrane</keyword>
<dbReference type="HOGENOM" id="CLU_018190_2_1_1"/>
<dbReference type="VEuPathDB" id="FungiDB:GGTG_09698"/>
<keyword evidence="16" id="KW-1185">Reference proteome</keyword>
<dbReference type="EnsemblFungi" id="EJT72846">
    <property type="protein sequence ID" value="EJT72846"/>
    <property type="gene ID" value="GGTG_09698"/>
</dbReference>
<dbReference type="PANTHER" id="PTHR10408:SF23">
    <property type="entry name" value="STEROL O-ACYLTRANSFERASE 1-RELATED"/>
    <property type="match status" value="1"/>
</dbReference>
<evidence type="ECO:0000313" key="16">
    <source>
        <dbReference type="Proteomes" id="UP000006039"/>
    </source>
</evidence>
<evidence type="ECO:0000313" key="14">
    <source>
        <dbReference type="EMBL" id="EJT72846.1"/>
    </source>
</evidence>
<dbReference type="EMBL" id="GL385399">
    <property type="protein sequence ID" value="EJT72846.1"/>
    <property type="molecule type" value="Genomic_DNA"/>
</dbReference>
<sequence>MTTASLEPYVIVGSEDDDAGIQEILKRSSLRARDKPSPEDSVSKRKKGAVKFTGPDFTRTYSTFDRNNEATANSPFHGFFTLFWMAVFLAMVKMAVENWKAYGSPLGRNEIMSSMFRRDVAVLLAADAMMCALTGVCWLLQRAVLAGHLSWDRSGWIIQNVWQMLFIAGVVGLTLVRDWPWSHTVFFVMHGIVMLMKQHSYAFYNGHLSTAYKNRADLISRLGWLAKTAPARSPSNTQPPATAVSTSHLASTPSAHNLMKRRSSLTPRPSEIVTDRPSTGEDKRGECDIDKIAEAIKNKEPMDADQVAVFEKVLRWEVDALTEELKGKATAPERAYPNNLTLWNQCEYNLLPTLVYELEYPRSHSVSWAYVAEKIAATVGIIFAMIMISQSSIYPVVMKTIEMKETGVPLPERFRFFPWMLSELLFPFMLEYLLVWYLIWETILNGLGEACRFADRSFYGAWWNSVSWDQFARDWNRPVHNFLLRHVYHSSISALKVNKHTATFITFFLSALVHELVMWCIFKKLRANGPEQNKMATRQGYVGKYGVLVWDFYMPERALQPVLDPVAPTTGR</sequence>
<dbReference type="OrthoDB" id="10039049at2759"/>
<feature type="transmembrane region" description="Helical" evidence="13">
    <location>
        <begin position="184"/>
        <end position="204"/>
    </location>
</feature>